<name>A0A8S1J1Y0_9CHLO</name>
<protein>
    <recommendedName>
        <fullName evidence="5">Transmembrane protein</fullName>
    </recommendedName>
</protein>
<gene>
    <name evidence="3" type="ORF">OSTQU699_LOCUS5127</name>
</gene>
<evidence type="ECO:0000313" key="4">
    <source>
        <dbReference type="Proteomes" id="UP000708148"/>
    </source>
</evidence>
<reference evidence="3" key="1">
    <citation type="submission" date="2020-12" db="EMBL/GenBank/DDBJ databases">
        <authorList>
            <person name="Iha C."/>
        </authorList>
    </citation>
    <scope>NUCLEOTIDE SEQUENCE</scope>
</reference>
<sequence length="202" mass="21159">MGENPTSEVEQKAPLLEDKGPPTRSTVLMPADQHAGLSGVSHIAAVGALPGRSLASGWLHVSMLSFTAGAAVIAVCHKAPLGIVAGLCCATASLAGAVGACLYLHRYLRDGRDCTRHVRALAVVAVAFAVLSVAFNITLSAATLASTFCDYWNGSLEKCTAATVACQVMTVAATSQGFFSFWMFTWLPGVLRNGEPHIRDRI</sequence>
<feature type="transmembrane region" description="Helical" evidence="2">
    <location>
        <begin position="81"/>
        <end position="105"/>
    </location>
</feature>
<evidence type="ECO:0000256" key="2">
    <source>
        <dbReference type="SAM" id="Phobius"/>
    </source>
</evidence>
<keyword evidence="2" id="KW-0472">Membrane</keyword>
<evidence type="ECO:0000256" key="1">
    <source>
        <dbReference type="SAM" id="MobiDB-lite"/>
    </source>
</evidence>
<keyword evidence="2" id="KW-1133">Transmembrane helix</keyword>
<accession>A0A8S1J1Y0</accession>
<evidence type="ECO:0008006" key="5">
    <source>
        <dbReference type="Google" id="ProtNLM"/>
    </source>
</evidence>
<keyword evidence="2" id="KW-0812">Transmembrane</keyword>
<feature type="region of interest" description="Disordered" evidence="1">
    <location>
        <begin position="1"/>
        <end position="25"/>
    </location>
</feature>
<comment type="caution">
    <text evidence="3">The sequence shown here is derived from an EMBL/GenBank/DDBJ whole genome shotgun (WGS) entry which is preliminary data.</text>
</comment>
<dbReference type="Proteomes" id="UP000708148">
    <property type="component" value="Unassembled WGS sequence"/>
</dbReference>
<evidence type="ECO:0000313" key="3">
    <source>
        <dbReference type="EMBL" id="CAD7699769.1"/>
    </source>
</evidence>
<proteinExistence type="predicted"/>
<dbReference type="EMBL" id="CAJHUC010001108">
    <property type="protein sequence ID" value="CAD7699769.1"/>
    <property type="molecule type" value="Genomic_DNA"/>
</dbReference>
<dbReference type="AlphaFoldDB" id="A0A8S1J1Y0"/>
<feature type="transmembrane region" description="Helical" evidence="2">
    <location>
        <begin position="117"/>
        <end position="139"/>
    </location>
</feature>
<keyword evidence="4" id="KW-1185">Reference proteome</keyword>
<feature type="transmembrane region" description="Helical" evidence="2">
    <location>
        <begin position="57"/>
        <end position="75"/>
    </location>
</feature>
<feature type="compositionally biased region" description="Basic and acidic residues" evidence="1">
    <location>
        <begin position="9"/>
        <end position="21"/>
    </location>
</feature>
<organism evidence="3 4">
    <name type="scientific">Ostreobium quekettii</name>
    <dbReference type="NCBI Taxonomy" id="121088"/>
    <lineage>
        <taxon>Eukaryota</taxon>
        <taxon>Viridiplantae</taxon>
        <taxon>Chlorophyta</taxon>
        <taxon>core chlorophytes</taxon>
        <taxon>Ulvophyceae</taxon>
        <taxon>TCBD clade</taxon>
        <taxon>Bryopsidales</taxon>
        <taxon>Ostreobineae</taxon>
        <taxon>Ostreobiaceae</taxon>
        <taxon>Ostreobium</taxon>
    </lineage>
</organism>